<reference evidence="1" key="1">
    <citation type="journal article" date="2016" name="Nature">
        <title>Redefining the invertebrate RNA virosphere.</title>
        <authorList>
            <person name="Shi M."/>
            <person name="Lin X.D."/>
            <person name="Tian J.H."/>
            <person name="Chen L.J."/>
            <person name="Chen X."/>
            <person name="Li C.X."/>
            <person name="Qin X.C."/>
            <person name="Li J."/>
            <person name="Cao J.P."/>
            <person name="Eden J.S."/>
            <person name="Buchmann J."/>
            <person name="Wang W."/>
            <person name="Xu J."/>
            <person name="Holmes E.C."/>
            <person name="Zhang Y.Z."/>
        </authorList>
    </citation>
    <scope>NUCLEOTIDE SEQUENCE</scope>
    <source>
        <strain evidence="1">BHTSS13603</strain>
    </source>
</reference>
<evidence type="ECO:0000313" key="1">
    <source>
        <dbReference type="EMBL" id="APG77033.1"/>
    </source>
</evidence>
<dbReference type="Gene3D" id="2.40.160.220">
    <property type="match status" value="1"/>
</dbReference>
<name>A0A1L3KI48_9VIRU</name>
<protein>
    <submittedName>
        <fullName evidence="1">Uncharacterized protein</fullName>
    </submittedName>
</protein>
<proteinExistence type="predicted"/>
<dbReference type="EMBL" id="KX883486">
    <property type="protein sequence ID" value="APG77033.1"/>
    <property type="molecule type" value="Genomic_RNA"/>
</dbReference>
<sequence>MYTDPQSLTINAVAETFPRQGSPSPDRLGVFITADGEYEFNIRQNKTASRFRREVRLTQKKVAADPISAENKEVSTSVMLVVDEPRWGFSDTELGHLTDALVAWFTVANRDKLLAGES</sequence>
<accession>A0A1L3KI48</accession>
<organism evidence="1">
    <name type="scientific">Beihai levi-like virus 2</name>
    <dbReference type="NCBI Taxonomy" id="1922405"/>
    <lineage>
        <taxon>Viruses</taxon>
        <taxon>Riboviria</taxon>
    </lineage>
</organism>